<feature type="region of interest" description="N-terminal hotdog fold" evidence="6">
    <location>
        <begin position="995"/>
        <end position="1131"/>
    </location>
</feature>
<dbReference type="Gene3D" id="3.40.47.10">
    <property type="match status" value="1"/>
</dbReference>
<dbReference type="Pfam" id="PF16197">
    <property type="entry name" value="KAsynt_C_assoc"/>
    <property type="match status" value="1"/>
</dbReference>
<keyword evidence="2" id="KW-0597">Phosphoprotein</keyword>
<feature type="domain" description="Carrier" evidence="8">
    <location>
        <begin position="2465"/>
        <end position="2542"/>
    </location>
</feature>
<organism evidence="11 12">
    <name type="scientific">Aspergillus nomiae NRRL (strain ATCC 15546 / NRRL 13137 / CBS 260.88 / M93)</name>
    <dbReference type="NCBI Taxonomy" id="1509407"/>
    <lineage>
        <taxon>Eukaryota</taxon>
        <taxon>Fungi</taxon>
        <taxon>Dikarya</taxon>
        <taxon>Ascomycota</taxon>
        <taxon>Pezizomycotina</taxon>
        <taxon>Eurotiomycetes</taxon>
        <taxon>Eurotiomycetidae</taxon>
        <taxon>Eurotiales</taxon>
        <taxon>Aspergillaceae</taxon>
        <taxon>Aspergillus</taxon>
        <taxon>Aspergillus subgen. Circumdati</taxon>
    </lineage>
</organism>
<dbReference type="InterPro" id="IPR001227">
    <property type="entry name" value="Ac_transferase_dom_sf"/>
</dbReference>
<dbReference type="Gene3D" id="3.40.50.720">
    <property type="entry name" value="NAD(P)-binding Rossmann-like Domain"/>
    <property type="match status" value="1"/>
</dbReference>
<dbReference type="SUPFAM" id="SSF52151">
    <property type="entry name" value="FabD/lysophospholipase-like"/>
    <property type="match status" value="1"/>
</dbReference>
<dbReference type="InterPro" id="IPR029063">
    <property type="entry name" value="SAM-dependent_MTases_sf"/>
</dbReference>
<dbReference type="GO" id="GO:0016491">
    <property type="term" value="F:oxidoreductase activity"/>
    <property type="evidence" value="ECO:0007669"/>
    <property type="project" value="InterPro"/>
</dbReference>
<dbReference type="PROSITE" id="PS52019">
    <property type="entry name" value="PKS_MFAS_DH"/>
    <property type="match status" value="1"/>
</dbReference>
<dbReference type="InterPro" id="IPR020841">
    <property type="entry name" value="PKS_Beta-ketoAc_synthase_dom"/>
</dbReference>
<dbReference type="InterPro" id="IPR020806">
    <property type="entry name" value="PKS_PP-bd"/>
</dbReference>
<dbReference type="Pfam" id="PF02801">
    <property type="entry name" value="Ketoacyl-synt_C"/>
    <property type="match status" value="1"/>
</dbReference>
<dbReference type="STRING" id="1509407.A0A0L1JFW2"/>
<keyword evidence="1" id="KW-0596">Phosphopantetheine</keyword>
<dbReference type="EMBL" id="JNOM01000011">
    <property type="protein sequence ID" value="KNG90587.1"/>
    <property type="molecule type" value="Genomic_DNA"/>
</dbReference>
<dbReference type="InterPro" id="IPR032821">
    <property type="entry name" value="PKS_assoc"/>
</dbReference>
<evidence type="ECO:0000256" key="2">
    <source>
        <dbReference type="ARBA" id="ARBA00022553"/>
    </source>
</evidence>
<keyword evidence="3" id="KW-0808">Transferase</keyword>
<dbReference type="InterPro" id="IPR057326">
    <property type="entry name" value="KR_dom"/>
</dbReference>
<evidence type="ECO:0000256" key="6">
    <source>
        <dbReference type="PROSITE-ProRule" id="PRU01363"/>
    </source>
</evidence>
<dbReference type="Pfam" id="PF21089">
    <property type="entry name" value="PKS_DH_N"/>
    <property type="match status" value="1"/>
</dbReference>
<keyword evidence="12" id="KW-1185">Reference proteome</keyword>
<dbReference type="InterPro" id="IPR016036">
    <property type="entry name" value="Malonyl_transacylase_ACP-bd"/>
</dbReference>
<dbReference type="GO" id="GO:0006633">
    <property type="term" value="P:fatty acid biosynthetic process"/>
    <property type="evidence" value="ECO:0007669"/>
    <property type="project" value="TreeGrafter"/>
</dbReference>
<dbReference type="PROSITE" id="PS52004">
    <property type="entry name" value="KS3_2"/>
    <property type="match status" value="1"/>
</dbReference>
<dbReference type="Pfam" id="PF23297">
    <property type="entry name" value="ACP_SdgA_C"/>
    <property type="match status" value="1"/>
</dbReference>
<dbReference type="InterPro" id="IPR036291">
    <property type="entry name" value="NAD(P)-bd_dom_sf"/>
</dbReference>
<dbReference type="InterPro" id="IPR056501">
    <property type="entry name" value="NAD-bd_HRPKS_sdrA"/>
</dbReference>
<feature type="region of interest" description="Disordered" evidence="7">
    <location>
        <begin position="1"/>
        <end position="27"/>
    </location>
</feature>
<dbReference type="InterPro" id="IPR009081">
    <property type="entry name" value="PP-bd_ACP"/>
</dbReference>
<feature type="active site" description="Proton acceptor; for dehydratase activity" evidence="6">
    <location>
        <position position="1027"/>
    </location>
</feature>
<feature type="region of interest" description="C-terminal hotdog fold" evidence="6">
    <location>
        <begin position="1145"/>
        <end position="1294"/>
    </location>
</feature>
<dbReference type="Pfam" id="PF23114">
    <property type="entry name" value="NAD-bd_HRPKS_sdrA"/>
    <property type="match status" value="1"/>
</dbReference>
<sequence length="2551" mass="280513">MTADSLEHSPPAIPTPSTDTSEPTSLDRDDLSILSEDLCMPIAIVGVGFRGPGSASNVKQLWTMILEGREAWSPIPKSRWNNDAFYHPDHSRHGTINVEGGHFLAEDVTLFDAPFFNMTSDEAAAMDPQQRLLLEVTYEGFENAGIPMAKIMGSSTACFVGCFNADYTDLLLRDPDCIPMYQCTNSGQSRAMTANRVSYFFDMKGPSVTVDTACSGSLTALHLACQSLRTGDASMAVAAGVNVILSHEFMSTMTMMKFLSPDGRCHTFDESASGYARGEGIGCLILKPLRDAIQDHDPIRAIIRGSGLNQDGRTPGITLPSGASQEALMRHVYQVAGLDPCETDFVEAHGTGTQAGDHIETAALAKVLCHNRSPMRPLRVGSIKTNVGHLEGTSGVAGVVKAVLMLENRTFLPNRNFRVVNPRIRCEDWRLKIQLAAESWECPSPHRVSVNSFGYGGSNAHAILEDAPGYLYRRGLRSRVRYGEHSVDADQTCPTRSRVYLFSGFDERSTARQLQNFREYLLKVKPEADERYMNNLAYTLNERRTIHASRTAIVGTSPATLAEALSGRMKIVKARRRPSIGFVFTGQGAQWVGMGKELLEAYPVFRESIQRIDDYIKSIGAPYCMVEEILKDQGASRLSNPLFSQPICSALQIALVDLLASWGIYPDSVTGHSSGEIAAAYAAGALTMEDAMAVAYYRGVVVSNWPLANGQIRGAMLALGVSARESQSYLDMLQSGKAVVACISSPLSVTIAGDLPAIDELEQIVREKQVFSRRLSVEVAYHSHHMELVKEQYLDYIAHVSPRSREDIENYLGNRSVSFFSSVTGAEITPSELGSRYWASNLVGQVNFVDSLRTLCFETINQRAPIRTLERKRIKRVGIAQKVSVDVLVEVGPHATLAGPIKQTLRDDTKLNAAEILYISVLTRNSNAVTTALTAAATLMCTGYPVDSQVINNPTASHEPSVLVDLPPYAWSHIQTYWAEPRISKSFRNRKHARTDLLGAIDRTACSFQPVWRNFLRVSENPWLLDHRIESNIVYPAAGYIAMAIEAFLQHELHSTSADEIPTIYIRDISIQSALVLHETGAVETLLILNQRESNSRGSYPAHNFHIYSVTQDNIWTEHCSGLIGAQNSDRAELGLEVERATDNFTSLDIELFYKNLASVGLEYGPCFANIKQARFKDSACVSEIITPDTAAVMPMNFQYPSLIHPCTLDSIIHTIFVNMDAINDPAVPVRIDEMCVSCHTGYAAGSKLNVFTETQRTRKGDLIASISVLDESRQPSISITGLRCRRLGPSQSPDPRRMKSHMAYELKWDLDVDLLTGSALSSIAPSFKESKKQSSGFNALHEACALYYIKEYVKHVDQAATKKLQPFRKRQLKLFKEIATQRYQTSRDIDSEDIERVRSSGPEGHILCTVGAKLSSNLTDDAGLIPANEHSMWNEYWETVYDDPAYEIVSRYLDLVSHKNPTVSILEIEASTGGASKRFIQRLVGAKNGVPRFTKYTATHPSLRLLESARSEICAWGHCVEIKELDVEGDLNAQGFAMQQYNVVIIAHGLYTVRSELRALGNIQSLLKPNGHLILVDPLSKLKLSEYVIFANFPGPWRQDGVGYFENDLISTLKDTQFSEPQEIKGPGDQHVVIISRPTRQQASLPSEVVIVVEKGECGVQIPHLRDLLSSVSQVDTTDLAHLKPQKKACIVMSDLQAPVLAHLNQEMMDIIKQMFLEATCILWVTRGGTATPINPEAGLITGFARTARSETGVEPIITLDLDAGSPLCGYRAAKLIYDLVCHRLLGWKSAESDTEYMERSGTFLVPRIVENRHLDEAIASVHDIHLTRVEAFHQENRHLRVAVNNSVQPEGIHFTEDTRITTLSDLEVRIQVHAVGLSERDAQLADGQASGTTGIGLGCSGVVQAVGKTVHNLIPGDRVACLRSGTAASFYQDCETAFQKIPSHMSFETAAAMPAAYCTAFHAVHRLAEIKPGDRVLISSAIGAVGRATIEVCTVACAHVYALVKSVTDKELLVSSGLLPSERILLNDESFLKDLLILTDHKGVKTIVNCDESDNHTFCSLWTCFGTSGTFIQLRARTTVKSGWEVPELDKEIIFATVDIGNLVSNNSDMLDEVWDRVARLLRRGTLRGHLHPTTYSISDIAEALDVLTLADHPDPIVLTAGKGDRVKTIVPRQPDMLLRPDVSYMLVGGLGGIGRATALWMADHGAKAIIFVSRRGLSGESSQSTIKVLQEKGVRAIIHACDISQSDQVKKMMNSLEETAPPIRGIIQGAMILRDTHIEKMTLGDYTAVLNPKYHGTWNLHRYLPSNLDWFIMLSSISGIIGNATQAAYAAGSTFMDSFAAYRNSLGLPAVSLDLGVITDVGYLAENKELASRMGQQGFQGTDTKTLMSLIEVAIMSCQEDRTISQIITGLGQWKPGRSLANFDAPLFSHFRRLHLDTSVNAQAEIPDTLRQDLQATKTLEDAAAVIYTALSARVATNLSIPVDSINPTGPITEYGIDSHVAVELRNWISKHMEGMVPILDILASSSLMELAGKIADRSNLVRVEEEH</sequence>
<dbReference type="CDD" id="cd00833">
    <property type="entry name" value="PKS"/>
    <property type="match status" value="1"/>
</dbReference>
<dbReference type="Pfam" id="PF08240">
    <property type="entry name" value="ADH_N"/>
    <property type="match status" value="1"/>
</dbReference>
<feature type="domain" description="Ketosynthase family 3 (KS3)" evidence="9">
    <location>
        <begin position="39"/>
        <end position="466"/>
    </location>
</feature>
<dbReference type="InterPro" id="IPR011032">
    <property type="entry name" value="GroES-like_sf"/>
</dbReference>
<dbReference type="RefSeq" id="XP_015411510.1">
    <property type="nucleotide sequence ID" value="XM_015546534.1"/>
</dbReference>
<evidence type="ECO:0000256" key="1">
    <source>
        <dbReference type="ARBA" id="ARBA00022450"/>
    </source>
</evidence>
<evidence type="ECO:0000313" key="12">
    <source>
        <dbReference type="Proteomes" id="UP000037505"/>
    </source>
</evidence>
<dbReference type="Proteomes" id="UP000037505">
    <property type="component" value="Unassembled WGS sequence"/>
</dbReference>
<dbReference type="Gene3D" id="3.40.50.150">
    <property type="entry name" value="Vaccinia Virus protein VP39"/>
    <property type="match status" value="1"/>
</dbReference>
<evidence type="ECO:0000256" key="7">
    <source>
        <dbReference type="SAM" id="MobiDB-lite"/>
    </source>
</evidence>
<keyword evidence="4" id="KW-0511">Multifunctional enzyme</keyword>
<feature type="domain" description="PKS/mFAS DH" evidence="10">
    <location>
        <begin position="995"/>
        <end position="1294"/>
    </location>
</feature>
<dbReference type="Pfam" id="PF00698">
    <property type="entry name" value="Acyl_transf_1"/>
    <property type="match status" value="1"/>
</dbReference>
<dbReference type="InterPro" id="IPR016039">
    <property type="entry name" value="Thiolase-like"/>
</dbReference>
<dbReference type="SMART" id="SM00822">
    <property type="entry name" value="PKS_KR"/>
    <property type="match status" value="1"/>
</dbReference>
<dbReference type="PANTHER" id="PTHR43775:SF29">
    <property type="entry name" value="ASPERFURANONE POLYKETIDE SYNTHASE AFOG-RELATED"/>
    <property type="match status" value="1"/>
</dbReference>
<dbReference type="Gene3D" id="3.40.366.10">
    <property type="entry name" value="Malonyl-Coenzyme A Acyl Carrier Protein, domain 2"/>
    <property type="match status" value="1"/>
</dbReference>
<dbReference type="InterPro" id="IPR016035">
    <property type="entry name" value="Acyl_Trfase/lysoPLipase"/>
</dbReference>
<dbReference type="GO" id="GO:0044550">
    <property type="term" value="P:secondary metabolite biosynthetic process"/>
    <property type="evidence" value="ECO:0007669"/>
    <property type="project" value="UniProtKB-ARBA"/>
</dbReference>
<dbReference type="PANTHER" id="PTHR43775">
    <property type="entry name" value="FATTY ACID SYNTHASE"/>
    <property type="match status" value="1"/>
</dbReference>
<dbReference type="InterPro" id="IPR049551">
    <property type="entry name" value="PKS_DH_C"/>
</dbReference>
<dbReference type="InterPro" id="IPR049900">
    <property type="entry name" value="PKS_mFAS_DH"/>
</dbReference>
<dbReference type="SUPFAM" id="SSF53901">
    <property type="entry name" value="Thiolase-like"/>
    <property type="match status" value="1"/>
</dbReference>
<dbReference type="GeneID" id="26803081"/>
<dbReference type="Pfam" id="PF08659">
    <property type="entry name" value="KR"/>
    <property type="match status" value="1"/>
</dbReference>
<protein>
    <submittedName>
        <fullName evidence="11">Polyketide synthase</fullName>
    </submittedName>
</protein>
<dbReference type="InterPro" id="IPR014031">
    <property type="entry name" value="Ketoacyl_synth_C"/>
</dbReference>
<dbReference type="SUPFAM" id="SSF55048">
    <property type="entry name" value="Probable ACP-binding domain of malonyl-CoA ACP transacylase"/>
    <property type="match status" value="1"/>
</dbReference>
<dbReference type="InterPro" id="IPR020807">
    <property type="entry name" value="PKS_DH"/>
</dbReference>
<dbReference type="PROSITE" id="PS50075">
    <property type="entry name" value="CARRIER"/>
    <property type="match status" value="1"/>
</dbReference>
<feature type="active site" description="Proton donor; for dehydratase activity" evidence="6">
    <location>
        <position position="1210"/>
    </location>
</feature>
<reference evidence="11 12" key="1">
    <citation type="submission" date="2014-06" db="EMBL/GenBank/DDBJ databases">
        <title>The Genome of the Aflatoxigenic Filamentous Fungus Aspergillus nomius.</title>
        <authorList>
            <person name="Moore M.G."/>
            <person name="Shannon B.M."/>
            <person name="Brian M.M."/>
        </authorList>
    </citation>
    <scope>NUCLEOTIDE SEQUENCE [LARGE SCALE GENOMIC DNA]</scope>
    <source>
        <strain evidence="11 12">NRRL 13137</strain>
    </source>
</reference>
<evidence type="ECO:0000259" key="9">
    <source>
        <dbReference type="PROSITE" id="PS52004"/>
    </source>
</evidence>
<dbReference type="Gene3D" id="3.10.129.110">
    <property type="entry name" value="Polyketide synthase dehydratase"/>
    <property type="match status" value="1"/>
</dbReference>
<evidence type="ECO:0000256" key="3">
    <source>
        <dbReference type="ARBA" id="ARBA00022679"/>
    </source>
</evidence>
<evidence type="ECO:0000259" key="10">
    <source>
        <dbReference type="PROSITE" id="PS52019"/>
    </source>
</evidence>
<dbReference type="InterPro" id="IPR014043">
    <property type="entry name" value="Acyl_transferase_dom"/>
</dbReference>
<dbReference type="InterPro" id="IPR049552">
    <property type="entry name" value="PKS_DH_N"/>
</dbReference>
<dbReference type="Pfam" id="PF14765">
    <property type="entry name" value="PS-DH"/>
    <property type="match status" value="1"/>
</dbReference>
<dbReference type="GO" id="GO:0004312">
    <property type="term" value="F:fatty acid synthase activity"/>
    <property type="evidence" value="ECO:0007669"/>
    <property type="project" value="TreeGrafter"/>
</dbReference>
<feature type="compositionally biased region" description="Low complexity" evidence="7">
    <location>
        <begin position="15"/>
        <end position="24"/>
    </location>
</feature>
<dbReference type="InterPro" id="IPR013968">
    <property type="entry name" value="PKS_KR"/>
</dbReference>
<evidence type="ECO:0000313" key="11">
    <source>
        <dbReference type="EMBL" id="KNG90587.1"/>
    </source>
</evidence>
<proteinExistence type="predicted"/>
<name>A0A0L1JFW2_ASPN3</name>
<evidence type="ECO:0000256" key="4">
    <source>
        <dbReference type="ARBA" id="ARBA00023268"/>
    </source>
</evidence>
<dbReference type="InterPro" id="IPR042104">
    <property type="entry name" value="PKS_dehydratase_sf"/>
</dbReference>
<dbReference type="SUPFAM" id="SSF50129">
    <property type="entry name" value="GroES-like"/>
    <property type="match status" value="1"/>
</dbReference>
<dbReference type="Gene3D" id="1.10.1200.10">
    <property type="entry name" value="ACP-like"/>
    <property type="match status" value="1"/>
</dbReference>
<dbReference type="Gene3D" id="3.90.180.10">
    <property type="entry name" value="Medium-chain alcohol dehydrogenases, catalytic domain"/>
    <property type="match status" value="1"/>
</dbReference>
<gene>
    <name evidence="11" type="ORF">ANOM_001277</name>
</gene>
<dbReference type="SMART" id="SM00826">
    <property type="entry name" value="PKS_DH"/>
    <property type="match status" value="1"/>
</dbReference>
<dbReference type="CDD" id="cd05195">
    <property type="entry name" value="enoyl_red"/>
    <property type="match status" value="1"/>
</dbReference>
<dbReference type="GO" id="GO:0031177">
    <property type="term" value="F:phosphopantetheine binding"/>
    <property type="evidence" value="ECO:0007669"/>
    <property type="project" value="InterPro"/>
</dbReference>
<dbReference type="Gene3D" id="3.30.70.3290">
    <property type="match status" value="1"/>
</dbReference>
<dbReference type="InterPro" id="IPR013154">
    <property type="entry name" value="ADH-like_N"/>
</dbReference>
<dbReference type="Pfam" id="PF00109">
    <property type="entry name" value="ketoacyl-synt"/>
    <property type="match status" value="1"/>
</dbReference>
<dbReference type="InterPro" id="IPR036736">
    <property type="entry name" value="ACP-like_sf"/>
</dbReference>
<evidence type="ECO:0000259" key="8">
    <source>
        <dbReference type="PROSITE" id="PS50075"/>
    </source>
</evidence>
<dbReference type="SUPFAM" id="SSF51735">
    <property type="entry name" value="NAD(P)-binding Rossmann-fold domains"/>
    <property type="match status" value="2"/>
</dbReference>
<dbReference type="SMART" id="SM00825">
    <property type="entry name" value="PKS_KS"/>
    <property type="match status" value="1"/>
</dbReference>
<dbReference type="SUPFAM" id="SSF53335">
    <property type="entry name" value="S-adenosyl-L-methionine-dependent methyltransferases"/>
    <property type="match status" value="1"/>
</dbReference>
<accession>A0A0L1JFW2</accession>
<evidence type="ECO:0000256" key="5">
    <source>
        <dbReference type="ARBA" id="ARBA00023315"/>
    </source>
</evidence>
<keyword evidence="5" id="KW-0012">Acyltransferase</keyword>
<dbReference type="OrthoDB" id="329835at2759"/>
<dbReference type="InterPro" id="IPR014030">
    <property type="entry name" value="Ketoacyl_synth_N"/>
</dbReference>
<dbReference type="SMART" id="SM00827">
    <property type="entry name" value="PKS_AT"/>
    <property type="match status" value="1"/>
</dbReference>
<dbReference type="InterPro" id="IPR050091">
    <property type="entry name" value="PKS_NRPS_Biosynth_Enz"/>
</dbReference>
<dbReference type="SUPFAM" id="SSF47336">
    <property type="entry name" value="ACP-like"/>
    <property type="match status" value="1"/>
</dbReference>
<dbReference type="SMART" id="SM00823">
    <property type="entry name" value="PKS_PP"/>
    <property type="match status" value="1"/>
</dbReference>
<dbReference type="InterPro" id="IPR020843">
    <property type="entry name" value="ER"/>
</dbReference>
<dbReference type="SMART" id="SM00829">
    <property type="entry name" value="PKS_ER"/>
    <property type="match status" value="1"/>
</dbReference>
<comment type="caution">
    <text evidence="11">The sequence shown here is derived from an EMBL/GenBank/DDBJ whole genome shotgun (WGS) entry which is preliminary data.</text>
</comment>